<dbReference type="RefSeq" id="WP_010052101.1">
    <property type="nucleotide sequence ID" value="NZ_BJOJ01000047.1"/>
</dbReference>
<keyword evidence="7 9" id="KW-1133">Transmembrane helix</keyword>
<protein>
    <recommendedName>
        <fullName evidence="3 9">Energy-coupling factor transporter transmembrane protein EcfT</fullName>
        <shortName evidence="9">ECF transporter T component EcfT</shortName>
    </recommendedName>
</protein>
<evidence type="ECO:0000256" key="5">
    <source>
        <dbReference type="ARBA" id="ARBA00022475"/>
    </source>
</evidence>
<dbReference type="GeneID" id="83604683"/>
<evidence type="ECO:0000256" key="8">
    <source>
        <dbReference type="ARBA" id="ARBA00023136"/>
    </source>
</evidence>
<dbReference type="Pfam" id="PF02361">
    <property type="entry name" value="CbiQ"/>
    <property type="match status" value="1"/>
</dbReference>
<dbReference type="InterPro" id="IPR003339">
    <property type="entry name" value="ABC/ECF_trnsptr_transmembrane"/>
</dbReference>
<comment type="caution">
    <text evidence="10">The sequence shown here is derived from an EMBL/GenBank/DDBJ whole genome shotgun (WGS) entry which is preliminary data.</text>
</comment>
<dbReference type="GO" id="GO:0005886">
    <property type="term" value="C:plasma membrane"/>
    <property type="evidence" value="ECO:0007669"/>
    <property type="project" value="UniProtKB-SubCell"/>
</dbReference>
<evidence type="ECO:0000256" key="2">
    <source>
        <dbReference type="ARBA" id="ARBA00005660"/>
    </source>
</evidence>
<name>A0AAW9JV14_CARML</name>
<evidence type="ECO:0000256" key="7">
    <source>
        <dbReference type="ARBA" id="ARBA00022989"/>
    </source>
</evidence>
<comment type="caution">
    <text evidence="9">Lacks conserved residue(s) required for the propagation of feature annotation.</text>
</comment>
<feature type="transmembrane region" description="Helical" evidence="9">
    <location>
        <begin position="244"/>
        <end position="263"/>
    </location>
</feature>
<evidence type="ECO:0000256" key="4">
    <source>
        <dbReference type="ARBA" id="ARBA00022448"/>
    </source>
</evidence>
<sequence length="265" mass="30175">MMDKLIFGRYIPGDSFVHKLDPRVKLLASFYFIGIIFLANNWQSYLFLFAFTLFSIAMSKIKFKFFINGVKPLIWLILFTVILQVLFSRGGEVYFEWGILVVSSGGLKNGLFIFCRFVLIIFMSTLLTLTTAPLSLTDAIEYLLRPLKVIKFPVHEIALMLSIALRFVPTLMDETEKIMNAQRARGVDFGEGNVFQQMKSIVPLLVPLFVSSFNRAEELATAMEARGYQGGEGRTKYRLLKWELTDSTVIIAYAIVTVALVYLRS</sequence>
<keyword evidence="8 9" id="KW-0472">Membrane</keyword>
<dbReference type="PANTHER" id="PTHR33514">
    <property type="entry name" value="PROTEIN ABCI12, CHLOROPLASTIC"/>
    <property type="match status" value="1"/>
</dbReference>
<keyword evidence="6 9" id="KW-0812">Transmembrane</keyword>
<dbReference type="EMBL" id="JAVBVO010000003">
    <property type="protein sequence ID" value="MDZ5759443.1"/>
    <property type="molecule type" value="Genomic_DNA"/>
</dbReference>
<feature type="transmembrane region" description="Helical" evidence="9">
    <location>
        <begin position="73"/>
        <end position="91"/>
    </location>
</feature>
<dbReference type="Proteomes" id="UP001290462">
    <property type="component" value="Unassembled WGS sequence"/>
</dbReference>
<keyword evidence="5 9" id="KW-1003">Cell membrane</keyword>
<dbReference type="GO" id="GO:0022857">
    <property type="term" value="F:transmembrane transporter activity"/>
    <property type="evidence" value="ECO:0007669"/>
    <property type="project" value="UniProtKB-UniRule"/>
</dbReference>
<proteinExistence type="inferred from homology"/>
<reference evidence="10" key="1">
    <citation type="submission" date="2023-08" db="EMBL/GenBank/DDBJ databases">
        <title>Genomic characterization of piscicolin 126 produced by Carnobacterium maltaromaticum CM22 strain isolated from salmon (Salmo salar).</title>
        <authorList>
            <person name="Gonzalez-Gragera E."/>
            <person name="Garcia-Lopez J.D."/>
            <person name="Teso-Perez C."/>
            <person name="Gimenez-Hernandez I."/>
            <person name="Peralta-Sanchez J.M."/>
            <person name="Valdivia E."/>
            <person name="Montalban-Lopez M."/>
            <person name="Martin-Platero A.M."/>
            <person name="Banos A."/>
            <person name="Martinez-Bueno M."/>
        </authorList>
    </citation>
    <scope>NUCLEOTIDE SEQUENCE</scope>
    <source>
        <strain evidence="10">CM22</strain>
    </source>
</reference>
<dbReference type="HAMAP" id="MF_01461">
    <property type="entry name" value="EcfT"/>
    <property type="match status" value="1"/>
</dbReference>
<evidence type="ECO:0000313" key="10">
    <source>
        <dbReference type="EMBL" id="MDZ5759443.1"/>
    </source>
</evidence>
<comment type="function">
    <text evidence="9">Transmembrane (T) component of an energy-coupling factor (ECF) ABC-transporter complex. Unlike classic ABC transporters this ECF transporter provides the energy necessary to transport a number of different substrates.</text>
</comment>
<dbReference type="InterPro" id="IPR024919">
    <property type="entry name" value="EcfT"/>
</dbReference>
<comment type="subcellular location">
    <subcellularLocation>
        <location evidence="1 9">Cell membrane</location>
        <topology evidence="1 9">Multi-pass membrane protein</topology>
    </subcellularLocation>
</comment>
<evidence type="ECO:0000256" key="1">
    <source>
        <dbReference type="ARBA" id="ARBA00004651"/>
    </source>
</evidence>
<evidence type="ECO:0000256" key="3">
    <source>
        <dbReference type="ARBA" id="ARBA00014042"/>
    </source>
</evidence>
<dbReference type="AlphaFoldDB" id="A0AAW9JV14"/>
<evidence type="ECO:0000313" key="11">
    <source>
        <dbReference type="Proteomes" id="UP001290462"/>
    </source>
</evidence>
<accession>A0AAW9JV14</accession>
<comment type="subunit">
    <text evidence="9">Forms a stable energy-coupling factor (ECF) transporter complex composed of 2 membrane-embedded substrate-binding proteins (S component), 2 ATP-binding proteins (A component) and 2 transmembrane proteins (T component).</text>
</comment>
<organism evidence="10 11">
    <name type="scientific">Carnobacterium maltaromaticum</name>
    <name type="common">Carnobacterium piscicola</name>
    <dbReference type="NCBI Taxonomy" id="2751"/>
    <lineage>
        <taxon>Bacteria</taxon>
        <taxon>Bacillati</taxon>
        <taxon>Bacillota</taxon>
        <taxon>Bacilli</taxon>
        <taxon>Lactobacillales</taxon>
        <taxon>Carnobacteriaceae</taxon>
        <taxon>Carnobacterium</taxon>
    </lineage>
</organism>
<evidence type="ECO:0000256" key="9">
    <source>
        <dbReference type="HAMAP-Rule" id="MF_01461"/>
    </source>
</evidence>
<dbReference type="CDD" id="cd16914">
    <property type="entry name" value="EcfT"/>
    <property type="match status" value="1"/>
</dbReference>
<keyword evidence="4 9" id="KW-0813">Transport</keyword>
<dbReference type="PANTHER" id="PTHR33514:SF13">
    <property type="entry name" value="PROTEIN ABCI12, CHLOROPLASTIC"/>
    <property type="match status" value="1"/>
</dbReference>
<comment type="similarity">
    <text evidence="2 9">Belongs to the energy-coupling factor EcfT family.</text>
</comment>
<evidence type="ECO:0000256" key="6">
    <source>
        <dbReference type="ARBA" id="ARBA00022692"/>
    </source>
</evidence>
<gene>
    <name evidence="9" type="primary">ecfT</name>
    <name evidence="10" type="ORF">RAK27_12340</name>
</gene>